<dbReference type="Gene3D" id="3.40.50.2300">
    <property type="match status" value="4"/>
</dbReference>
<sequence>MIASTVVDRDTVGAAIKAAVGKGRTVVSFNSGDSAVAETQVMNHVGQPELIAGYRVGLSLGRSGKRSVLCIQHETGNAGLVARCDGVQEGLRAVQASSRLDMVSMDGSSASALTAGLSTFLTANPSTDAIVALNTDVALRAVQEVQARNAQAAIVVAGFDLSDQVLDFIGQGKMAFTVDQQEFLQAFGAIQLLKTFHMTQGMRVLSRLVLSGPSLVTSANVERKLCQLNSHRAGCSAVLPSSLTIGVVSTTSWANPEAFTVQAKYGVQAAAREFGVKTRLIDTNIFDLAGLASQVSTAIAMGEIHALVLPIPSTSAQHNFTALVQAAVAANITVISWATGAVLGSPQVTSGNIKFHIGSNATASGMQLGERLNSITPGNSQVLCLTQELGNEDMPLKCAGVALGLTNGRTVMSHGGTGLVLPISARNTLQAVAAIQSAVTNNAQVAAIIYPTAEAARVVLTAIIQANLPTSRIIRVAGYGVSSDLADLISQGRIAFTIDEQPFLQTYLATSAAAFFLTDGYMLQNGLVETGPLFLDKDSLPAAMCRVDAARDPSEECLPCPPLCQVNGICLDSGECRCKAGWVLGEGKNCQVRGMQTCCPTLFLRQNVYMSTHTLPSGCAVP</sequence>
<dbReference type="Pfam" id="PF13407">
    <property type="entry name" value="Peripla_BP_4"/>
    <property type="match status" value="2"/>
</dbReference>
<comment type="subcellular location">
    <subcellularLocation>
        <location evidence="1">Cell envelope</location>
    </subcellularLocation>
</comment>
<dbReference type="InterPro" id="IPR050555">
    <property type="entry name" value="Bact_Solute-Bind_Prot2"/>
</dbReference>
<evidence type="ECO:0000256" key="2">
    <source>
        <dbReference type="ARBA" id="ARBA00007639"/>
    </source>
</evidence>
<organism evidence="4 5">
    <name type="scientific">Catenaria anguillulae PL171</name>
    <dbReference type="NCBI Taxonomy" id="765915"/>
    <lineage>
        <taxon>Eukaryota</taxon>
        <taxon>Fungi</taxon>
        <taxon>Fungi incertae sedis</taxon>
        <taxon>Blastocladiomycota</taxon>
        <taxon>Blastocladiomycetes</taxon>
        <taxon>Blastocladiales</taxon>
        <taxon>Catenariaceae</taxon>
        <taxon>Catenaria</taxon>
    </lineage>
</organism>
<evidence type="ECO:0000313" key="5">
    <source>
        <dbReference type="Proteomes" id="UP000193411"/>
    </source>
</evidence>
<evidence type="ECO:0000256" key="1">
    <source>
        <dbReference type="ARBA" id="ARBA00004196"/>
    </source>
</evidence>
<dbReference type="GO" id="GO:0030246">
    <property type="term" value="F:carbohydrate binding"/>
    <property type="evidence" value="ECO:0007669"/>
    <property type="project" value="TreeGrafter"/>
</dbReference>
<accession>A0A1Y2I0X0</accession>
<proteinExistence type="inferred from homology"/>
<dbReference type="PANTHER" id="PTHR30036:SF7">
    <property type="entry name" value="ABC TRANSPORTER PERIPLASMIC-BINDING PROTEIN YPHF"/>
    <property type="match status" value="1"/>
</dbReference>
<dbReference type="InterPro" id="IPR000742">
    <property type="entry name" value="EGF"/>
</dbReference>
<dbReference type="InterPro" id="IPR028082">
    <property type="entry name" value="Peripla_BP_I"/>
</dbReference>
<name>A0A1Y2I0X0_9FUNG</name>
<evidence type="ECO:0000259" key="3">
    <source>
        <dbReference type="PROSITE" id="PS01186"/>
    </source>
</evidence>
<comment type="caution">
    <text evidence="4">The sequence shown here is derived from an EMBL/GenBank/DDBJ whole genome shotgun (WGS) entry which is preliminary data.</text>
</comment>
<dbReference type="OrthoDB" id="5563105at2759"/>
<protein>
    <submittedName>
        <fullName evidence="4">Periplasmic binding protein-like I</fullName>
    </submittedName>
</protein>
<dbReference type="EMBL" id="MCFL01000003">
    <property type="protein sequence ID" value="ORZ40507.1"/>
    <property type="molecule type" value="Genomic_DNA"/>
</dbReference>
<dbReference type="SMART" id="SM00181">
    <property type="entry name" value="EGF"/>
    <property type="match status" value="1"/>
</dbReference>
<comment type="similarity">
    <text evidence="2">Belongs to the bacterial solute-binding protein 2 family.</text>
</comment>
<dbReference type="AlphaFoldDB" id="A0A1Y2I0X0"/>
<dbReference type="InterPro" id="IPR025997">
    <property type="entry name" value="SBP_2_dom"/>
</dbReference>
<dbReference type="Proteomes" id="UP000193411">
    <property type="component" value="Unassembled WGS sequence"/>
</dbReference>
<dbReference type="PANTHER" id="PTHR30036">
    <property type="entry name" value="D-XYLOSE-BINDING PERIPLASMIC PROTEIN"/>
    <property type="match status" value="1"/>
</dbReference>
<dbReference type="PROSITE" id="PS01186">
    <property type="entry name" value="EGF_2"/>
    <property type="match status" value="1"/>
</dbReference>
<gene>
    <name evidence="4" type="ORF">BCR44DRAFT_1175684</name>
</gene>
<feature type="domain" description="EGF-like" evidence="3">
    <location>
        <begin position="576"/>
        <end position="590"/>
    </location>
</feature>
<keyword evidence="5" id="KW-1185">Reference proteome</keyword>
<evidence type="ECO:0000313" key="4">
    <source>
        <dbReference type="EMBL" id="ORZ40507.1"/>
    </source>
</evidence>
<reference evidence="4 5" key="1">
    <citation type="submission" date="2016-07" db="EMBL/GenBank/DDBJ databases">
        <title>Pervasive Adenine N6-methylation of Active Genes in Fungi.</title>
        <authorList>
            <consortium name="DOE Joint Genome Institute"/>
            <person name="Mondo S.J."/>
            <person name="Dannebaum R.O."/>
            <person name="Kuo R.C."/>
            <person name="Labutti K."/>
            <person name="Haridas S."/>
            <person name="Kuo A."/>
            <person name="Salamov A."/>
            <person name="Ahrendt S.R."/>
            <person name="Lipzen A."/>
            <person name="Sullivan W."/>
            <person name="Andreopoulos W.B."/>
            <person name="Clum A."/>
            <person name="Lindquist E."/>
            <person name="Daum C."/>
            <person name="Ramamoorthy G.K."/>
            <person name="Gryganskyi A."/>
            <person name="Culley D."/>
            <person name="Magnuson J.K."/>
            <person name="James T.Y."/>
            <person name="O'Malley M.A."/>
            <person name="Stajich J.E."/>
            <person name="Spatafora J.W."/>
            <person name="Visel A."/>
            <person name="Grigoriev I.V."/>
        </authorList>
    </citation>
    <scope>NUCLEOTIDE SEQUENCE [LARGE SCALE GENOMIC DNA]</scope>
    <source>
        <strain evidence="4 5">PL171</strain>
    </source>
</reference>
<dbReference type="SUPFAM" id="SSF53822">
    <property type="entry name" value="Periplasmic binding protein-like I"/>
    <property type="match status" value="2"/>
</dbReference>